<keyword evidence="2" id="KW-1185">Reference proteome</keyword>
<dbReference type="RefSeq" id="WP_164913763.1">
    <property type="nucleotide sequence ID" value="NZ_LHQS01000004.1"/>
</dbReference>
<dbReference type="EMBL" id="LHQS01000004">
    <property type="protein sequence ID" value="RXE55114.1"/>
    <property type="molecule type" value="Genomic_DNA"/>
</dbReference>
<name>A0A498GYA3_9EURY</name>
<dbReference type="Proteomes" id="UP000290932">
    <property type="component" value="Unassembled WGS sequence"/>
</dbReference>
<evidence type="ECO:0000313" key="1">
    <source>
        <dbReference type="EMBL" id="RXE55114.1"/>
    </source>
</evidence>
<reference evidence="1 2" key="1">
    <citation type="journal article" date="2015" name="Int. J. Syst. Evol. Microbiol.">
        <title>Methanoculleus taiwanensis sp. nov., a methanogen isolated from deep marine sediment at the deformation front area near Taiwan.</title>
        <authorList>
            <person name="Weng C.Y."/>
            <person name="Chen S.C."/>
            <person name="Lai M.C."/>
            <person name="Wu S.Y."/>
            <person name="Lin S."/>
            <person name="Yang T.F."/>
            <person name="Chen P.C."/>
        </authorList>
    </citation>
    <scope>NUCLEOTIDE SEQUENCE [LARGE SCALE GENOMIC DNA]</scope>
    <source>
        <strain evidence="1 2">CYW4</strain>
    </source>
</reference>
<proteinExistence type="predicted"/>
<gene>
    <name evidence="1" type="ORF">ABH15_12855</name>
</gene>
<sequence length="137" mass="14952">MASNPYDEMFRNIARLMERLLNDLPTGDPRVIGFTIIAGPGGMPEPFDIDDADGEETDVEVIEGEDCIYITAEVDTHASGKPYVTFQSDSVTLCTGSDEETVIELDCEIDASHSFYNVQNGVIDAVCQKSRHISATS</sequence>
<accession>A0A498GYA3</accession>
<protein>
    <submittedName>
        <fullName evidence="1">Uncharacterized protein</fullName>
    </submittedName>
</protein>
<organism evidence="1 2">
    <name type="scientific">Methanoculleus taiwanensis</name>
    <dbReference type="NCBI Taxonomy" id="1550565"/>
    <lineage>
        <taxon>Archaea</taxon>
        <taxon>Methanobacteriati</taxon>
        <taxon>Methanobacteriota</taxon>
        <taxon>Stenosarchaea group</taxon>
        <taxon>Methanomicrobia</taxon>
        <taxon>Methanomicrobiales</taxon>
        <taxon>Methanomicrobiaceae</taxon>
        <taxon>Methanoculleus</taxon>
    </lineage>
</organism>
<dbReference type="AlphaFoldDB" id="A0A498GYA3"/>
<dbReference type="InterPro" id="IPR008978">
    <property type="entry name" value="HSP20-like_chaperone"/>
</dbReference>
<dbReference type="OrthoDB" id="110161at2157"/>
<evidence type="ECO:0000313" key="2">
    <source>
        <dbReference type="Proteomes" id="UP000290932"/>
    </source>
</evidence>
<dbReference type="SUPFAM" id="SSF49764">
    <property type="entry name" value="HSP20-like chaperones"/>
    <property type="match status" value="1"/>
</dbReference>
<comment type="caution">
    <text evidence="1">The sequence shown here is derived from an EMBL/GenBank/DDBJ whole genome shotgun (WGS) entry which is preliminary data.</text>
</comment>